<reference evidence="1" key="2">
    <citation type="journal article" date="2015" name="Fish Shellfish Immunol.">
        <title>Early steps in the European eel (Anguilla anguilla)-Vibrio vulnificus interaction in the gills: Role of the RtxA13 toxin.</title>
        <authorList>
            <person name="Callol A."/>
            <person name="Pajuelo D."/>
            <person name="Ebbesson L."/>
            <person name="Teles M."/>
            <person name="MacKenzie S."/>
            <person name="Amaro C."/>
        </authorList>
    </citation>
    <scope>NUCLEOTIDE SEQUENCE</scope>
</reference>
<organism evidence="1">
    <name type="scientific">Anguilla anguilla</name>
    <name type="common">European freshwater eel</name>
    <name type="synonym">Muraena anguilla</name>
    <dbReference type="NCBI Taxonomy" id="7936"/>
    <lineage>
        <taxon>Eukaryota</taxon>
        <taxon>Metazoa</taxon>
        <taxon>Chordata</taxon>
        <taxon>Craniata</taxon>
        <taxon>Vertebrata</taxon>
        <taxon>Euteleostomi</taxon>
        <taxon>Actinopterygii</taxon>
        <taxon>Neopterygii</taxon>
        <taxon>Teleostei</taxon>
        <taxon>Anguilliformes</taxon>
        <taxon>Anguillidae</taxon>
        <taxon>Anguilla</taxon>
    </lineage>
</organism>
<protein>
    <submittedName>
        <fullName evidence="1">Uncharacterized protein</fullName>
    </submittedName>
</protein>
<accession>A0A0E9WMI0</accession>
<dbReference type="AlphaFoldDB" id="A0A0E9WMI0"/>
<sequence>MSEALHHRPLQVCGVQSPLISQPTLLCLCAQVNGRLSALQFYASVKGTGLSVQHLLYHFELFELYTVMFFVLFTNFP</sequence>
<evidence type="ECO:0000313" key="1">
    <source>
        <dbReference type="EMBL" id="JAH91567.1"/>
    </source>
</evidence>
<dbReference type="EMBL" id="GBXM01017010">
    <property type="protein sequence ID" value="JAH91567.1"/>
    <property type="molecule type" value="Transcribed_RNA"/>
</dbReference>
<name>A0A0E9WMI0_ANGAN</name>
<proteinExistence type="predicted"/>
<reference evidence="1" key="1">
    <citation type="submission" date="2014-11" db="EMBL/GenBank/DDBJ databases">
        <authorList>
            <person name="Amaro Gonzalez C."/>
        </authorList>
    </citation>
    <scope>NUCLEOTIDE SEQUENCE</scope>
</reference>